<reference evidence="3" key="1">
    <citation type="submission" date="2023-03" db="EMBL/GenBank/DDBJ databases">
        <authorList>
            <person name="Julca I."/>
        </authorList>
    </citation>
    <scope>NUCLEOTIDE SEQUENCE</scope>
</reference>
<gene>
    <name evidence="3" type="ORF">OLC1_LOCUS11947</name>
</gene>
<accession>A0AAV1D6V5</accession>
<dbReference type="Proteomes" id="UP001161247">
    <property type="component" value="Chromosome 4"/>
</dbReference>
<dbReference type="Pfam" id="PF03492">
    <property type="entry name" value="Methyltransf_7"/>
    <property type="match status" value="1"/>
</dbReference>
<dbReference type="GO" id="GO:0008168">
    <property type="term" value="F:methyltransferase activity"/>
    <property type="evidence" value="ECO:0007669"/>
    <property type="project" value="InterPro"/>
</dbReference>
<dbReference type="InterPro" id="IPR005299">
    <property type="entry name" value="MeTrfase_7"/>
</dbReference>
<proteinExistence type="inferred from homology"/>
<dbReference type="InterPro" id="IPR029063">
    <property type="entry name" value="SAM-dependent_MTases_sf"/>
</dbReference>
<sequence>MPDEVVDKRSAAYNQDKIFIHGAKESAANAYKKQFHADFGKFLRSRSIEIKRGGSMFFICLERTSDDPTDQDGAGILYGTDFEGARDDLVQEGLITKEKREDFNIPLYAASLKEFKEVVEIEGSFVINKLELFREGIASSNHNPDNAAEAGRAFANGCRSVTNVLVAAQIGQQLSEELFSRVARGAASRAEVNQKRISIPHIVASLSLG</sequence>
<evidence type="ECO:0000256" key="1">
    <source>
        <dbReference type="ARBA" id="ARBA00004913"/>
    </source>
</evidence>
<keyword evidence="4" id="KW-1185">Reference proteome</keyword>
<organism evidence="3 4">
    <name type="scientific">Oldenlandia corymbosa var. corymbosa</name>
    <dbReference type="NCBI Taxonomy" id="529605"/>
    <lineage>
        <taxon>Eukaryota</taxon>
        <taxon>Viridiplantae</taxon>
        <taxon>Streptophyta</taxon>
        <taxon>Embryophyta</taxon>
        <taxon>Tracheophyta</taxon>
        <taxon>Spermatophyta</taxon>
        <taxon>Magnoliopsida</taxon>
        <taxon>eudicotyledons</taxon>
        <taxon>Gunneridae</taxon>
        <taxon>Pentapetalae</taxon>
        <taxon>asterids</taxon>
        <taxon>lamiids</taxon>
        <taxon>Gentianales</taxon>
        <taxon>Rubiaceae</taxon>
        <taxon>Rubioideae</taxon>
        <taxon>Spermacoceae</taxon>
        <taxon>Hedyotis-Oldenlandia complex</taxon>
        <taxon>Oldenlandia</taxon>
    </lineage>
</organism>
<evidence type="ECO:0000313" key="3">
    <source>
        <dbReference type="EMBL" id="CAI9102628.1"/>
    </source>
</evidence>
<dbReference type="Gene3D" id="3.40.50.150">
    <property type="entry name" value="Vaccinia Virus protein VP39"/>
    <property type="match status" value="1"/>
</dbReference>
<dbReference type="PANTHER" id="PTHR31009">
    <property type="entry name" value="S-ADENOSYL-L-METHIONINE:CARBOXYL METHYLTRANSFERASE FAMILY PROTEIN"/>
    <property type="match status" value="1"/>
</dbReference>
<dbReference type="EMBL" id="OX459121">
    <property type="protein sequence ID" value="CAI9102628.1"/>
    <property type="molecule type" value="Genomic_DNA"/>
</dbReference>
<dbReference type="AlphaFoldDB" id="A0AAV1D6V5"/>
<name>A0AAV1D6V5_OLDCO</name>
<comment type="similarity">
    <text evidence="2">Belongs to the methyltransferase superfamily. Type-7 methyltransferase family.</text>
</comment>
<evidence type="ECO:0000313" key="4">
    <source>
        <dbReference type="Proteomes" id="UP001161247"/>
    </source>
</evidence>
<evidence type="ECO:0000256" key="2">
    <source>
        <dbReference type="ARBA" id="ARBA00007967"/>
    </source>
</evidence>
<protein>
    <submittedName>
        <fullName evidence="3">OLC1v1000925C1</fullName>
    </submittedName>
</protein>
<comment type="pathway">
    <text evidence="1">Alkaloid biosynthesis.</text>
</comment>
<dbReference type="SUPFAM" id="SSF53335">
    <property type="entry name" value="S-adenosyl-L-methionine-dependent methyltransferases"/>
    <property type="match status" value="1"/>
</dbReference>